<dbReference type="Pfam" id="PF07730">
    <property type="entry name" value="HisKA_3"/>
    <property type="match status" value="1"/>
</dbReference>
<feature type="domain" description="Histidine kinase" evidence="10">
    <location>
        <begin position="279"/>
        <end position="480"/>
    </location>
</feature>
<dbReference type="InterPro" id="IPR050482">
    <property type="entry name" value="Sensor_HK_TwoCompSys"/>
</dbReference>
<feature type="transmembrane region" description="Helical" evidence="9">
    <location>
        <begin position="188"/>
        <end position="209"/>
    </location>
</feature>
<keyword evidence="5 9" id="KW-1133">Transmembrane helix</keyword>
<dbReference type="InterPro" id="IPR036890">
    <property type="entry name" value="HATPase_C_sf"/>
</dbReference>
<evidence type="ECO:0000256" key="9">
    <source>
        <dbReference type="SAM" id="Phobius"/>
    </source>
</evidence>
<dbReference type="Proteomes" id="UP000501128">
    <property type="component" value="Chromosome"/>
</dbReference>
<evidence type="ECO:0000313" key="12">
    <source>
        <dbReference type="Proteomes" id="UP000501128"/>
    </source>
</evidence>
<evidence type="ECO:0000256" key="8">
    <source>
        <dbReference type="SAM" id="Coils"/>
    </source>
</evidence>
<dbReference type="InterPro" id="IPR029095">
    <property type="entry name" value="NarX-like_N"/>
</dbReference>
<keyword evidence="6" id="KW-0902">Two-component regulatory system</keyword>
<dbReference type="RefSeq" id="WP_169549719.1">
    <property type="nucleotide sequence ID" value="NZ_CP051677.1"/>
</dbReference>
<sequence length="493" mass="55855">MVTTQFTQRYMLALLVVAGLTIFGQVLVHRQLDQQTSDSYVVNYAGRQRYQSQQIVKDALLMTGQAIPASSLQALAHLQRQVLARWERYHTELMSGQLTDLGLTVSNSDRVQTLFRQIDPDFRTIRDQAHRLLDLTSRPVRDRAAEQATLQTMLTHDTLFLARMDAIVRQYSREATDKVERLRTIENWLLFVTLFVLVLEALLIFMPAVQMIRQAVDQLTAAQQKTERANEALQHTNQSLKLTQQQLLRETSLRHKRQLAEQRMRLSAVVQGQEDERRRLSRELHDGIGQMLTGAKLLSENIRSVDQLKPADQTNFGKLRTLLIRIIQETRHSSNNLMPPVLSDFGLLAALRQLTESQREQTGTNVVFQSKLIDARRSDIRFNPAVEIGLYRIAQEAVNNAAKHAGASRVTISLNRRADQLQLCISDDGCGFHYPTPVSTSRSQGLHNMRERSQLLDGTFRLVTQPQAGTVIQVSIPVSVADHAAMHSISSIC</sequence>
<evidence type="ECO:0000256" key="4">
    <source>
        <dbReference type="ARBA" id="ARBA00022777"/>
    </source>
</evidence>
<keyword evidence="4" id="KW-0418">Kinase</keyword>
<dbReference type="EMBL" id="CP051677">
    <property type="protein sequence ID" value="QJD77775.1"/>
    <property type="molecule type" value="Genomic_DNA"/>
</dbReference>
<gene>
    <name evidence="11" type="ORF">HH216_04565</name>
</gene>
<reference evidence="11 12" key="1">
    <citation type="submission" date="2020-04" db="EMBL/GenBank/DDBJ databases">
        <title>Genome sequencing of novel species.</title>
        <authorList>
            <person name="Heo J."/>
            <person name="Kim S.-J."/>
            <person name="Kim J.-S."/>
            <person name="Hong S.-B."/>
            <person name="Kwon S.-W."/>
        </authorList>
    </citation>
    <scope>NUCLEOTIDE SEQUENCE [LARGE SCALE GENOMIC DNA]</scope>
    <source>
        <strain evidence="11 12">CJU-R4</strain>
    </source>
</reference>
<dbReference type="GO" id="GO:0000155">
    <property type="term" value="F:phosphorelay sensor kinase activity"/>
    <property type="evidence" value="ECO:0007669"/>
    <property type="project" value="InterPro"/>
</dbReference>
<evidence type="ECO:0000256" key="5">
    <source>
        <dbReference type="ARBA" id="ARBA00022989"/>
    </source>
</evidence>
<dbReference type="SUPFAM" id="SSF55874">
    <property type="entry name" value="ATPase domain of HSP90 chaperone/DNA topoisomerase II/histidine kinase"/>
    <property type="match status" value="1"/>
</dbReference>
<evidence type="ECO:0000256" key="1">
    <source>
        <dbReference type="ARBA" id="ARBA00004141"/>
    </source>
</evidence>
<dbReference type="PANTHER" id="PTHR24421:SF59">
    <property type="entry name" value="OXYGEN SENSOR HISTIDINE KINASE NREB"/>
    <property type="match status" value="1"/>
</dbReference>
<keyword evidence="3 9" id="KW-0812">Transmembrane</keyword>
<dbReference type="InterPro" id="IPR011712">
    <property type="entry name" value="Sig_transdc_His_kin_sub3_dim/P"/>
</dbReference>
<evidence type="ECO:0000256" key="6">
    <source>
        <dbReference type="ARBA" id="ARBA00023012"/>
    </source>
</evidence>
<dbReference type="InterPro" id="IPR003594">
    <property type="entry name" value="HATPase_dom"/>
</dbReference>
<dbReference type="PROSITE" id="PS50109">
    <property type="entry name" value="HIS_KIN"/>
    <property type="match status" value="1"/>
</dbReference>
<organism evidence="11 12">
    <name type="scientific">Spirosoma rhododendri</name>
    <dbReference type="NCBI Taxonomy" id="2728024"/>
    <lineage>
        <taxon>Bacteria</taxon>
        <taxon>Pseudomonadati</taxon>
        <taxon>Bacteroidota</taxon>
        <taxon>Cytophagia</taxon>
        <taxon>Cytophagales</taxon>
        <taxon>Cytophagaceae</taxon>
        <taxon>Spirosoma</taxon>
    </lineage>
</organism>
<evidence type="ECO:0000256" key="3">
    <source>
        <dbReference type="ARBA" id="ARBA00022692"/>
    </source>
</evidence>
<keyword evidence="7 9" id="KW-0472">Membrane</keyword>
<accession>A0A7L5DIA7</accession>
<dbReference type="GO" id="GO:0016020">
    <property type="term" value="C:membrane"/>
    <property type="evidence" value="ECO:0007669"/>
    <property type="project" value="UniProtKB-SubCell"/>
</dbReference>
<dbReference type="PANTHER" id="PTHR24421">
    <property type="entry name" value="NITRATE/NITRITE SENSOR PROTEIN NARX-RELATED"/>
    <property type="match status" value="1"/>
</dbReference>
<feature type="coiled-coil region" evidence="8">
    <location>
        <begin position="212"/>
        <end position="283"/>
    </location>
</feature>
<dbReference type="InterPro" id="IPR005467">
    <property type="entry name" value="His_kinase_dom"/>
</dbReference>
<keyword evidence="2" id="KW-0808">Transferase</keyword>
<evidence type="ECO:0000256" key="2">
    <source>
        <dbReference type="ARBA" id="ARBA00022679"/>
    </source>
</evidence>
<dbReference type="Gene3D" id="3.30.565.10">
    <property type="entry name" value="Histidine kinase-like ATPase, C-terminal domain"/>
    <property type="match status" value="1"/>
</dbReference>
<keyword evidence="12" id="KW-1185">Reference proteome</keyword>
<name>A0A7L5DIA7_9BACT</name>
<evidence type="ECO:0000256" key="7">
    <source>
        <dbReference type="ARBA" id="ARBA00023136"/>
    </source>
</evidence>
<evidence type="ECO:0000259" key="10">
    <source>
        <dbReference type="PROSITE" id="PS50109"/>
    </source>
</evidence>
<dbReference type="Gene3D" id="1.20.5.1930">
    <property type="match status" value="1"/>
</dbReference>
<dbReference type="Pfam" id="PF02518">
    <property type="entry name" value="HATPase_c"/>
    <property type="match status" value="1"/>
</dbReference>
<dbReference type="GO" id="GO:0046983">
    <property type="term" value="F:protein dimerization activity"/>
    <property type="evidence" value="ECO:0007669"/>
    <property type="project" value="InterPro"/>
</dbReference>
<evidence type="ECO:0000313" key="11">
    <source>
        <dbReference type="EMBL" id="QJD77775.1"/>
    </source>
</evidence>
<comment type="subcellular location">
    <subcellularLocation>
        <location evidence="1">Membrane</location>
        <topology evidence="1">Multi-pass membrane protein</topology>
    </subcellularLocation>
</comment>
<proteinExistence type="predicted"/>
<dbReference type="CDD" id="cd16917">
    <property type="entry name" value="HATPase_UhpB-NarQ-NarX-like"/>
    <property type="match status" value="1"/>
</dbReference>
<dbReference type="SMART" id="SM00387">
    <property type="entry name" value="HATPase_c"/>
    <property type="match status" value="1"/>
</dbReference>
<keyword evidence="8" id="KW-0175">Coiled coil</keyword>
<dbReference type="Pfam" id="PF13675">
    <property type="entry name" value="PilJ"/>
    <property type="match status" value="1"/>
</dbReference>
<dbReference type="KEGG" id="srho:HH216_04565"/>
<dbReference type="AlphaFoldDB" id="A0A7L5DIA7"/>
<protein>
    <recommendedName>
        <fullName evidence="10">Histidine kinase domain-containing protein</fullName>
    </recommendedName>
</protein>